<organism evidence="2 3">
    <name type="scientific">Ladona fulva</name>
    <name type="common">Scarce chaser dragonfly</name>
    <name type="synonym">Libellula fulva</name>
    <dbReference type="NCBI Taxonomy" id="123851"/>
    <lineage>
        <taxon>Eukaryota</taxon>
        <taxon>Metazoa</taxon>
        <taxon>Ecdysozoa</taxon>
        <taxon>Arthropoda</taxon>
        <taxon>Hexapoda</taxon>
        <taxon>Insecta</taxon>
        <taxon>Pterygota</taxon>
        <taxon>Palaeoptera</taxon>
        <taxon>Odonata</taxon>
        <taxon>Epiprocta</taxon>
        <taxon>Anisoptera</taxon>
        <taxon>Libelluloidea</taxon>
        <taxon>Libellulidae</taxon>
        <taxon>Ladona</taxon>
    </lineage>
</organism>
<accession>A0A8K0KIF3</accession>
<evidence type="ECO:0000313" key="3">
    <source>
        <dbReference type="Proteomes" id="UP000792457"/>
    </source>
</evidence>
<evidence type="ECO:0000313" key="2">
    <source>
        <dbReference type="EMBL" id="KAG8235137.1"/>
    </source>
</evidence>
<comment type="caution">
    <text evidence="2">The sequence shown here is derived from an EMBL/GenBank/DDBJ whole genome shotgun (WGS) entry which is preliminary data.</text>
</comment>
<gene>
    <name evidence="2" type="ORF">J437_LFUL012334</name>
</gene>
<keyword evidence="1" id="KW-1133">Transmembrane helix</keyword>
<dbReference type="EMBL" id="KZ308881">
    <property type="protein sequence ID" value="KAG8235137.1"/>
    <property type="molecule type" value="Genomic_DNA"/>
</dbReference>
<protein>
    <submittedName>
        <fullName evidence="2">Uncharacterized protein</fullName>
    </submittedName>
</protein>
<name>A0A8K0KIF3_LADFU</name>
<dbReference type="OrthoDB" id="10258440at2759"/>
<sequence>MGLYGYFKMSESVIYGVGDEVLVLMFIFLTFIFSGWLVLYSSNYFSQMISRIRSMFQEQIFDPPRSNSDAPGINIVLVSMISHCKNGHDRTSNSMIKKVWYAIALILKMIAQHLTELMQRNPVLFASATIRLKSKQIVDITFVEHLGVLVIF</sequence>
<dbReference type="Proteomes" id="UP000792457">
    <property type="component" value="Unassembled WGS sequence"/>
</dbReference>
<keyword evidence="1" id="KW-0472">Membrane</keyword>
<reference evidence="2" key="2">
    <citation type="submission" date="2017-10" db="EMBL/GenBank/DDBJ databases">
        <title>Ladona fulva Genome sequencing and assembly.</title>
        <authorList>
            <person name="Murali S."/>
            <person name="Richards S."/>
            <person name="Bandaranaike D."/>
            <person name="Bellair M."/>
            <person name="Blankenburg K."/>
            <person name="Chao H."/>
            <person name="Dinh H."/>
            <person name="Doddapaneni H."/>
            <person name="Dugan-Rocha S."/>
            <person name="Elkadiri S."/>
            <person name="Gnanaolivu R."/>
            <person name="Hernandez B."/>
            <person name="Skinner E."/>
            <person name="Javaid M."/>
            <person name="Lee S."/>
            <person name="Li M."/>
            <person name="Ming W."/>
            <person name="Munidasa M."/>
            <person name="Muniz J."/>
            <person name="Nguyen L."/>
            <person name="Hughes D."/>
            <person name="Osuji N."/>
            <person name="Pu L.-L."/>
            <person name="Puazo M."/>
            <person name="Qu C."/>
            <person name="Quiroz J."/>
            <person name="Raj R."/>
            <person name="Weissenberger G."/>
            <person name="Xin Y."/>
            <person name="Zou X."/>
            <person name="Han Y."/>
            <person name="Worley K."/>
            <person name="Muzny D."/>
            <person name="Gibbs R."/>
        </authorList>
    </citation>
    <scope>NUCLEOTIDE SEQUENCE</scope>
    <source>
        <strain evidence="2">Sampled in the wild</strain>
    </source>
</reference>
<keyword evidence="1" id="KW-0812">Transmembrane</keyword>
<keyword evidence="3" id="KW-1185">Reference proteome</keyword>
<feature type="transmembrane region" description="Helical" evidence="1">
    <location>
        <begin position="22"/>
        <end position="45"/>
    </location>
</feature>
<proteinExistence type="predicted"/>
<reference evidence="2" key="1">
    <citation type="submission" date="2013-04" db="EMBL/GenBank/DDBJ databases">
        <authorList>
            <person name="Qu J."/>
            <person name="Murali S.C."/>
            <person name="Bandaranaike D."/>
            <person name="Bellair M."/>
            <person name="Blankenburg K."/>
            <person name="Chao H."/>
            <person name="Dinh H."/>
            <person name="Doddapaneni H."/>
            <person name="Downs B."/>
            <person name="Dugan-Rocha S."/>
            <person name="Elkadiri S."/>
            <person name="Gnanaolivu R.D."/>
            <person name="Hernandez B."/>
            <person name="Javaid M."/>
            <person name="Jayaseelan J.C."/>
            <person name="Lee S."/>
            <person name="Li M."/>
            <person name="Ming W."/>
            <person name="Munidasa M."/>
            <person name="Muniz J."/>
            <person name="Nguyen L."/>
            <person name="Ongeri F."/>
            <person name="Osuji N."/>
            <person name="Pu L.-L."/>
            <person name="Puazo M."/>
            <person name="Qu C."/>
            <person name="Quiroz J."/>
            <person name="Raj R."/>
            <person name="Weissenberger G."/>
            <person name="Xin Y."/>
            <person name="Zou X."/>
            <person name="Han Y."/>
            <person name="Richards S."/>
            <person name="Worley K."/>
            <person name="Muzny D."/>
            <person name="Gibbs R."/>
        </authorList>
    </citation>
    <scope>NUCLEOTIDE SEQUENCE</scope>
    <source>
        <strain evidence="2">Sampled in the wild</strain>
    </source>
</reference>
<dbReference type="AlphaFoldDB" id="A0A8K0KIF3"/>
<evidence type="ECO:0000256" key="1">
    <source>
        <dbReference type="SAM" id="Phobius"/>
    </source>
</evidence>